<keyword evidence="3" id="KW-0813">Transport</keyword>
<dbReference type="GO" id="GO:0005524">
    <property type="term" value="F:ATP binding"/>
    <property type="evidence" value="ECO:0007669"/>
    <property type="project" value="UniProtKB-KW"/>
</dbReference>
<organism evidence="12">
    <name type="scientific">Darwinula stevensoni</name>
    <dbReference type="NCBI Taxonomy" id="69355"/>
    <lineage>
        <taxon>Eukaryota</taxon>
        <taxon>Metazoa</taxon>
        <taxon>Ecdysozoa</taxon>
        <taxon>Arthropoda</taxon>
        <taxon>Crustacea</taxon>
        <taxon>Oligostraca</taxon>
        <taxon>Ostracoda</taxon>
        <taxon>Podocopa</taxon>
        <taxon>Podocopida</taxon>
        <taxon>Darwinulocopina</taxon>
        <taxon>Darwinuloidea</taxon>
        <taxon>Darwinulidae</taxon>
        <taxon>Darwinula</taxon>
    </lineage>
</organism>
<dbReference type="AlphaFoldDB" id="A0A7R9A2F9"/>
<dbReference type="GO" id="GO:0005886">
    <property type="term" value="C:plasma membrane"/>
    <property type="evidence" value="ECO:0007669"/>
    <property type="project" value="TreeGrafter"/>
</dbReference>
<dbReference type="GO" id="GO:0140359">
    <property type="term" value="F:ABC-type transporter activity"/>
    <property type="evidence" value="ECO:0007669"/>
    <property type="project" value="InterPro"/>
</dbReference>
<feature type="transmembrane region" description="Helical" evidence="10">
    <location>
        <begin position="493"/>
        <end position="514"/>
    </location>
</feature>
<evidence type="ECO:0000256" key="6">
    <source>
        <dbReference type="ARBA" id="ARBA00022840"/>
    </source>
</evidence>
<evidence type="ECO:0000256" key="5">
    <source>
        <dbReference type="ARBA" id="ARBA00022741"/>
    </source>
</evidence>
<evidence type="ECO:0000256" key="9">
    <source>
        <dbReference type="ARBA" id="ARBA00039188"/>
    </source>
</evidence>
<evidence type="ECO:0000256" key="8">
    <source>
        <dbReference type="ARBA" id="ARBA00023136"/>
    </source>
</evidence>
<evidence type="ECO:0000256" key="4">
    <source>
        <dbReference type="ARBA" id="ARBA00022692"/>
    </source>
</evidence>
<proteinExistence type="inferred from homology"/>
<keyword evidence="13" id="KW-1185">Reference proteome</keyword>
<dbReference type="SMART" id="SM00382">
    <property type="entry name" value="AAA"/>
    <property type="match status" value="1"/>
</dbReference>
<name>A0A7R9A2F9_9CRUS</name>
<sequence>MEPMRERSGSAVLPPSPEIVLSFHNVDVWSVPQISTWNRFLKLCRKANVGNAKHILQDVSGIVHPGEMLAILGASGAGKSTLMNVMTSRNLGKLKVSGRLMVNGKAIKRSTLAGISAYIQQENYFIGTLTVREHLRFQAILRMGKEVKHQQRMERVEEVIQELGLSNCSDTIIGIPGRIKGISGGELKRLSIASEVLMDPPLLFFDEPTSGLDSFLAQQVVALMKSLAEKGKTVVSIIHQPSSEVFAMFDRILLLAEGKTAYLGQAKHGIPFFQQMGYECPLNYNPADFYVHTLAIIPGAEEECRKRVLKICSAFRDSEEGKALEVGLTGDAVVDGVSNDLSDANEAGDEMKFKYKMSWFGQFRAVIARCWIANLREPFIIKLRLFQSLMLALLMGIVYLKQDYNTVEGLMNLNGVVFLFLFHASCQNALAVFNAFCEELPVFLRENQSGMYRTDAYFISKVVAEFPFSIFFPAVFTAVTYFMIGLNEKIERFLVCTLIMIIVANVSTAFGYMISCVTRSIGLALTVGPPILVPYMLFGGFFINNNSIPVYFIWLKYISWFYYGNEALMINQWKDLEIDCGDSIGCPPSGDAILEYFHFDKDNELRDILVLVVMVVVYNLIAFLSLLFRASRRT</sequence>
<evidence type="ECO:0000259" key="11">
    <source>
        <dbReference type="PROSITE" id="PS50893"/>
    </source>
</evidence>
<evidence type="ECO:0000313" key="12">
    <source>
        <dbReference type="EMBL" id="CAD7240575.1"/>
    </source>
</evidence>
<feature type="transmembrane region" description="Helical" evidence="10">
    <location>
        <begin position="412"/>
        <end position="436"/>
    </location>
</feature>
<feature type="transmembrane region" description="Helical" evidence="10">
    <location>
        <begin position="456"/>
        <end position="481"/>
    </location>
</feature>
<dbReference type="Pfam" id="PF00005">
    <property type="entry name" value="ABC_tran"/>
    <property type="match status" value="1"/>
</dbReference>
<keyword evidence="7 10" id="KW-1133">Transmembrane helix</keyword>
<dbReference type="OrthoDB" id="66620at2759"/>
<keyword evidence="8 10" id="KW-0472">Membrane</keyword>
<dbReference type="InterPro" id="IPR027417">
    <property type="entry name" value="P-loop_NTPase"/>
</dbReference>
<gene>
    <name evidence="12" type="ORF">DSTB1V02_LOCUS595</name>
</gene>
<dbReference type="GO" id="GO:0016887">
    <property type="term" value="F:ATP hydrolysis activity"/>
    <property type="evidence" value="ECO:0007669"/>
    <property type="project" value="InterPro"/>
</dbReference>
<dbReference type="Proteomes" id="UP000677054">
    <property type="component" value="Unassembled WGS sequence"/>
</dbReference>
<dbReference type="InterPro" id="IPR043926">
    <property type="entry name" value="ABCG_dom"/>
</dbReference>
<feature type="transmembrane region" description="Helical" evidence="10">
    <location>
        <begin position="379"/>
        <end position="400"/>
    </location>
</feature>
<dbReference type="Pfam" id="PF19055">
    <property type="entry name" value="ABC2_membrane_7"/>
    <property type="match status" value="1"/>
</dbReference>
<dbReference type="GO" id="GO:0030659">
    <property type="term" value="C:cytoplasmic vesicle membrane"/>
    <property type="evidence" value="ECO:0007669"/>
    <property type="project" value="TreeGrafter"/>
</dbReference>
<evidence type="ECO:0000313" key="13">
    <source>
        <dbReference type="Proteomes" id="UP000677054"/>
    </source>
</evidence>
<keyword evidence="4 10" id="KW-0812">Transmembrane</keyword>
<evidence type="ECO:0000256" key="1">
    <source>
        <dbReference type="ARBA" id="ARBA00004141"/>
    </source>
</evidence>
<comment type="subcellular location">
    <subcellularLocation>
        <location evidence="1">Membrane</location>
        <topology evidence="1">Multi-pass membrane protein</topology>
    </subcellularLocation>
</comment>
<reference evidence="12" key="1">
    <citation type="submission" date="2020-11" db="EMBL/GenBank/DDBJ databases">
        <authorList>
            <person name="Tran Van P."/>
        </authorList>
    </citation>
    <scope>NUCLEOTIDE SEQUENCE</scope>
</reference>
<protein>
    <recommendedName>
        <fullName evidence="9">Protein white</fullName>
    </recommendedName>
</protein>
<evidence type="ECO:0000256" key="7">
    <source>
        <dbReference type="ARBA" id="ARBA00022989"/>
    </source>
</evidence>
<dbReference type="InterPro" id="IPR050352">
    <property type="entry name" value="ABCG_transporters"/>
</dbReference>
<dbReference type="EMBL" id="LR899560">
    <property type="protein sequence ID" value="CAD7240575.1"/>
    <property type="molecule type" value="Genomic_DNA"/>
</dbReference>
<feature type="domain" description="ABC transporter" evidence="11">
    <location>
        <begin position="38"/>
        <end position="282"/>
    </location>
</feature>
<evidence type="ECO:0000256" key="10">
    <source>
        <dbReference type="SAM" id="Phobius"/>
    </source>
</evidence>
<feature type="transmembrane region" description="Helical" evidence="10">
    <location>
        <begin position="608"/>
        <end position="628"/>
    </location>
</feature>
<dbReference type="PANTHER" id="PTHR48041:SF129">
    <property type="entry name" value="PROTEIN WHITE"/>
    <property type="match status" value="1"/>
</dbReference>
<comment type="similarity">
    <text evidence="2">Belongs to the ABC transporter superfamily. ABCG family. Eye pigment precursor importer (TC 3.A.1.204) subfamily.</text>
</comment>
<dbReference type="InterPro" id="IPR003593">
    <property type="entry name" value="AAA+_ATPase"/>
</dbReference>
<dbReference type="SUPFAM" id="SSF52540">
    <property type="entry name" value="P-loop containing nucleoside triphosphate hydrolases"/>
    <property type="match status" value="1"/>
</dbReference>
<dbReference type="InterPro" id="IPR013525">
    <property type="entry name" value="ABC2_TM"/>
</dbReference>
<evidence type="ECO:0000256" key="2">
    <source>
        <dbReference type="ARBA" id="ARBA00005814"/>
    </source>
</evidence>
<dbReference type="Pfam" id="PF01061">
    <property type="entry name" value="ABC2_membrane"/>
    <property type="match status" value="1"/>
</dbReference>
<dbReference type="CDD" id="cd03213">
    <property type="entry name" value="ABCG_EPDR"/>
    <property type="match status" value="1"/>
</dbReference>
<keyword evidence="6" id="KW-0067">ATP-binding</keyword>
<accession>A0A7R9A2F9</accession>
<dbReference type="Gene3D" id="3.40.50.300">
    <property type="entry name" value="P-loop containing nucleotide triphosphate hydrolases"/>
    <property type="match status" value="1"/>
</dbReference>
<evidence type="ECO:0000256" key="3">
    <source>
        <dbReference type="ARBA" id="ARBA00022448"/>
    </source>
</evidence>
<dbReference type="PROSITE" id="PS00211">
    <property type="entry name" value="ABC_TRANSPORTER_1"/>
    <property type="match status" value="1"/>
</dbReference>
<dbReference type="PROSITE" id="PS50893">
    <property type="entry name" value="ABC_TRANSPORTER_2"/>
    <property type="match status" value="1"/>
</dbReference>
<dbReference type="InterPro" id="IPR017871">
    <property type="entry name" value="ABC_transporter-like_CS"/>
</dbReference>
<dbReference type="PANTHER" id="PTHR48041">
    <property type="entry name" value="ABC TRANSPORTER G FAMILY MEMBER 28"/>
    <property type="match status" value="1"/>
</dbReference>
<keyword evidence="5" id="KW-0547">Nucleotide-binding</keyword>
<dbReference type="InterPro" id="IPR003439">
    <property type="entry name" value="ABC_transporter-like_ATP-bd"/>
</dbReference>
<feature type="transmembrane region" description="Helical" evidence="10">
    <location>
        <begin position="548"/>
        <end position="564"/>
    </location>
</feature>
<dbReference type="EMBL" id="CAJPEV010000043">
    <property type="protein sequence ID" value="CAG0879456.1"/>
    <property type="molecule type" value="Genomic_DNA"/>
</dbReference>
<feature type="transmembrane region" description="Helical" evidence="10">
    <location>
        <begin position="520"/>
        <end position="541"/>
    </location>
</feature>